<dbReference type="InterPro" id="IPR047817">
    <property type="entry name" value="ABC2_TM_bact-type"/>
</dbReference>
<feature type="transmembrane region" description="Helical" evidence="8">
    <location>
        <begin position="580"/>
        <end position="600"/>
    </location>
</feature>
<sequence length="723" mass="78583">MDVTPGQLMHAVEVDTLCKSYYKSTPVLKGLSLQVPLGKIYGLLGPSGCGKTTLLKCVVGRLKPDAGVVQVMGGRPGKPGHRVPGNLIGYMPQDLALYQDFTVSETMYYFGRIFHMPSQEIDRQTDFLVTLLELPSKRRLICQLSGGQQRRVSFACALLHRPPLLILDEPTVGVDPLLRQCIWNHMLSIVNNRERPTSIVITTHYIEEARQGHMVALMRDGRLLAEAKPQELLDKYNDSSLESVFLKLCEMDSEDSLPDTSAAASSTSVAANAAASTSEIVTENSPLLPKPSNHDRSLNSSPAGATSNSNDGDSLPHLLYKEYVPLGDSLRSVFALPSLWHILAVVGKNFNNLRRRLTFLAFQFILPIIQIVLFCVCVGGDPFGLTLASVNLDSSGELGAKFMTYLDNNTFHVKPLKNLEEARTEVRNVRAWAVLSLGSNFSTDLLARFSNPTAATNATLSGGSVHLQLDNSNYQVSLMIQKSVAESFQKFAGDLLSQFGLSPELVSLPVVMDAPLLGTDNPSFTEFMAPGMIVTIVFFMATGLTALSFVLERKEGLLDRSLVAGVTILELMLGHMLTQLLIMAGQTGLLLFFSLVVFQVPCHGSVLWVILLALLNGFTGMSLGLMISALCSAENSAIQAALGTMYPNLLLSGIIWPAEAMPQYLRFISRGLPISQSVEAMRSVLSRGFGFTAAPVYLGFVSAIAWASGLLLLALLLLRIRGI</sequence>
<feature type="domain" description="ABC transmembrane type-2" evidence="10">
    <location>
        <begin position="492"/>
        <end position="721"/>
    </location>
</feature>
<feature type="transmembrane region" description="Helical" evidence="8">
    <location>
        <begin position="606"/>
        <end position="630"/>
    </location>
</feature>
<evidence type="ECO:0000259" key="9">
    <source>
        <dbReference type="PROSITE" id="PS50893"/>
    </source>
</evidence>
<feature type="transmembrane region" description="Helical" evidence="8">
    <location>
        <begin position="696"/>
        <end position="718"/>
    </location>
</feature>
<evidence type="ECO:0000256" key="1">
    <source>
        <dbReference type="ARBA" id="ARBA00004141"/>
    </source>
</evidence>
<evidence type="ECO:0000256" key="3">
    <source>
        <dbReference type="ARBA" id="ARBA00022741"/>
    </source>
</evidence>
<dbReference type="PRINTS" id="PR00164">
    <property type="entry name" value="ABC2TRNSPORT"/>
</dbReference>
<feature type="transmembrane region" description="Helical" evidence="8">
    <location>
        <begin position="527"/>
        <end position="551"/>
    </location>
</feature>
<keyword evidence="3" id="KW-0547">Nucleotide-binding</keyword>
<dbReference type="Pfam" id="PF00005">
    <property type="entry name" value="ABC_tran"/>
    <property type="match status" value="1"/>
</dbReference>
<dbReference type="GO" id="GO:0043190">
    <property type="term" value="C:ATP-binding cassette (ABC) transporter complex"/>
    <property type="evidence" value="ECO:0007669"/>
    <property type="project" value="InterPro"/>
</dbReference>
<evidence type="ECO:0000313" key="11">
    <source>
        <dbReference type="EMBL" id="PAA72267.1"/>
    </source>
</evidence>
<feature type="region of interest" description="Disordered" evidence="7">
    <location>
        <begin position="281"/>
        <end position="310"/>
    </location>
</feature>
<dbReference type="PROSITE" id="PS50893">
    <property type="entry name" value="ABC_TRANSPORTER_2"/>
    <property type="match status" value="1"/>
</dbReference>
<feature type="compositionally biased region" description="Polar residues" evidence="7">
    <location>
        <begin position="298"/>
        <end position="310"/>
    </location>
</feature>
<protein>
    <submittedName>
        <fullName evidence="11">Uncharacterized protein</fullName>
    </submittedName>
</protein>
<dbReference type="Gene3D" id="3.40.50.300">
    <property type="entry name" value="P-loop containing nucleotide triphosphate hydrolases"/>
    <property type="match status" value="1"/>
</dbReference>
<evidence type="ECO:0000259" key="10">
    <source>
        <dbReference type="PROSITE" id="PS51012"/>
    </source>
</evidence>
<keyword evidence="6 8" id="KW-0472">Membrane</keyword>
<dbReference type="InterPro" id="IPR017871">
    <property type="entry name" value="ABC_transporter-like_CS"/>
</dbReference>
<reference evidence="11 12" key="1">
    <citation type="submission" date="2017-06" db="EMBL/GenBank/DDBJ databases">
        <title>A platform for efficient transgenesis in Macrostomum lignano, a flatworm model organism for stem cell research.</title>
        <authorList>
            <person name="Berezikov E."/>
        </authorList>
    </citation>
    <scope>NUCLEOTIDE SEQUENCE [LARGE SCALE GENOMIC DNA]</scope>
    <source>
        <strain evidence="11">DV1</strain>
        <tissue evidence="11">Whole organism</tissue>
    </source>
</reference>
<evidence type="ECO:0000256" key="2">
    <source>
        <dbReference type="ARBA" id="ARBA00022692"/>
    </source>
</evidence>
<feature type="transmembrane region" description="Helical" evidence="8">
    <location>
        <begin position="359"/>
        <end position="383"/>
    </location>
</feature>
<evidence type="ECO:0000313" key="12">
    <source>
        <dbReference type="Proteomes" id="UP000215902"/>
    </source>
</evidence>
<keyword evidence="12" id="KW-1185">Reference proteome</keyword>
<dbReference type="GO" id="GO:0140359">
    <property type="term" value="F:ABC-type transporter activity"/>
    <property type="evidence" value="ECO:0007669"/>
    <property type="project" value="InterPro"/>
</dbReference>
<evidence type="ECO:0000256" key="7">
    <source>
        <dbReference type="SAM" id="MobiDB-lite"/>
    </source>
</evidence>
<evidence type="ECO:0000256" key="4">
    <source>
        <dbReference type="ARBA" id="ARBA00022840"/>
    </source>
</evidence>
<dbReference type="PANTHER" id="PTHR43038">
    <property type="entry name" value="ATP-BINDING CASSETTE, SUB-FAMILY H, MEMBER 1"/>
    <property type="match status" value="1"/>
</dbReference>
<evidence type="ECO:0000256" key="5">
    <source>
        <dbReference type="ARBA" id="ARBA00022989"/>
    </source>
</evidence>
<dbReference type="OrthoDB" id="6150516at2759"/>
<dbReference type="InterPro" id="IPR000412">
    <property type="entry name" value="ABC_2_transport"/>
</dbReference>
<gene>
    <name evidence="11" type="ORF">BOX15_Mlig022943g1</name>
</gene>
<comment type="caution">
    <text evidence="11">The sequence shown here is derived from an EMBL/GenBank/DDBJ whole genome shotgun (WGS) entry which is preliminary data.</text>
</comment>
<dbReference type="PANTHER" id="PTHR43038:SF3">
    <property type="entry name" value="ABC TRANSPORTER G FAMILY MEMBER 20 ISOFORM X1"/>
    <property type="match status" value="1"/>
</dbReference>
<dbReference type="SUPFAM" id="SSF52540">
    <property type="entry name" value="P-loop containing nucleoside triphosphate hydrolases"/>
    <property type="match status" value="1"/>
</dbReference>
<dbReference type="PROSITE" id="PS00211">
    <property type="entry name" value="ABC_TRANSPORTER_1"/>
    <property type="match status" value="1"/>
</dbReference>
<dbReference type="CDD" id="cd03230">
    <property type="entry name" value="ABC_DR_subfamily_A"/>
    <property type="match status" value="1"/>
</dbReference>
<keyword evidence="5 8" id="KW-1133">Transmembrane helix</keyword>
<dbReference type="Proteomes" id="UP000215902">
    <property type="component" value="Unassembled WGS sequence"/>
</dbReference>
<keyword evidence="2 8" id="KW-0812">Transmembrane</keyword>
<dbReference type="GO" id="GO:0016887">
    <property type="term" value="F:ATP hydrolysis activity"/>
    <property type="evidence" value="ECO:0007669"/>
    <property type="project" value="InterPro"/>
</dbReference>
<dbReference type="GO" id="GO:0005524">
    <property type="term" value="F:ATP binding"/>
    <property type="evidence" value="ECO:0007669"/>
    <property type="project" value="UniProtKB-KW"/>
</dbReference>
<proteinExistence type="predicted"/>
<organism evidence="11 12">
    <name type="scientific">Macrostomum lignano</name>
    <dbReference type="NCBI Taxonomy" id="282301"/>
    <lineage>
        <taxon>Eukaryota</taxon>
        <taxon>Metazoa</taxon>
        <taxon>Spiralia</taxon>
        <taxon>Lophotrochozoa</taxon>
        <taxon>Platyhelminthes</taxon>
        <taxon>Rhabditophora</taxon>
        <taxon>Macrostomorpha</taxon>
        <taxon>Macrostomida</taxon>
        <taxon>Macrostomidae</taxon>
        <taxon>Macrostomum</taxon>
    </lineage>
</organism>
<keyword evidence="4" id="KW-0067">ATP-binding</keyword>
<dbReference type="InterPro" id="IPR013525">
    <property type="entry name" value="ABC2_TM"/>
</dbReference>
<dbReference type="InterPro" id="IPR027417">
    <property type="entry name" value="P-loop_NTPase"/>
</dbReference>
<name>A0A267FGI8_9PLAT</name>
<evidence type="ECO:0000256" key="6">
    <source>
        <dbReference type="ARBA" id="ARBA00023136"/>
    </source>
</evidence>
<dbReference type="PROSITE" id="PS51012">
    <property type="entry name" value="ABC_TM2"/>
    <property type="match status" value="1"/>
</dbReference>
<comment type="subcellular location">
    <subcellularLocation>
        <location evidence="1">Membrane</location>
        <topology evidence="1">Multi-pass membrane protein</topology>
    </subcellularLocation>
</comment>
<dbReference type="SMART" id="SM00382">
    <property type="entry name" value="AAA"/>
    <property type="match status" value="1"/>
</dbReference>
<dbReference type="AlphaFoldDB" id="A0A267FGI8"/>
<feature type="domain" description="ABC transporter" evidence="9">
    <location>
        <begin position="12"/>
        <end position="245"/>
    </location>
</feature>
<dbReference type="STRING" id="282301.A0A267FGI8"/>
<dbReference type="InterPro" id="IPR003439">
    <property type="entry name" value="ABC_transporter-like_ATP-bd"/>
</dbReference>
<accession>A0A267FGI8</accession>
<dbReference type="EMBL" id="NIVC01001101">
    <property type="protein sequence ID" value="PAA72267.1"/>
    <property type="molecule type" value="Genomic_DNA"/>
</dbReference>
<evidence type="ECO:0000256" key="8">
    <source>
        <dbReference type="SAM" id="Phobius"/>
    </source>
</evidence>
<dbReference type="Pfam" id="PF12698">
    <property type="entry name" value="ABC2_membrane_3"/>
    <property type="match status" value="1"/>
</dbReference>
<dbReference type="InterPro" id="IPR003593">
    <property type="entry name" value="AAA+_ATPase"/>
</dbReference>